<comment type="caution">
    <text evidence="3">The sequence shown here is derived from an EMBL/GenBank/DDBJ whole genome shotgun (WGS) entry which is preliminary data.</text>
</comment>
<dbReference type="SMART" id="SM00093">
    <property type="entry name" value="SERPIN"/>
    <property type="match status" value="1"/>
</dbReference>
<name>A0A4Q7KBT3_9PSEU</name>
<dbReference type="InterPro" id="IPR023795">
    <property type="entry name" value="Serpin_CS"/>
</dbReference>
<dbReference type="Proteomes" id="UP000294257">
    <property type="component" value="Unassembled WGS sequence"/>
</dbReference>
<dbReference type="SUPFAM" id="SSF56574">
    <property type="entry name" value="Serpins"/>
    <property type="match status" value="1"/>
</dbReference>
<dbReference type="CDD" id="cd19590">
    <property type="entry name" value="serpin_thermopin-like"/>
    <property type="match status" value="1"/>
</dbReference>
<organism evidence="3 4">
    <name type="scientific">Herbihabitans rhizosphaerae</name>
    <dbReference type="NCBI Taxonomy" id="1872711"/>
    <lineage>
        <taxon>Bacteria</taxon>
        <taxon>Bacillati</taxon>
        <taxon>Actinomycetota</taxon>
        <taxon>Actinomycetes</taxon>
        <taxon>Pseudonocardiales</taxon>
        <taxon>Pseudonocardiaceae</taxon>
        <taxon>Herbihabitans</taxon>
    </lineage>
</organism>
<dbReference type="InterPro" id="IPR036186">
    <property type="entry name" value="Serpin_sf"/>
</dbReference>
<reference evidence="3 4" key="1">
    <citation type="submission" date="2019-02" db="EMBL/GenBank/DDBJ databases">
        <title>Genomic Encyclopedia of Type Strains, Phase IV (KMG-IV): sequencing the most valuable type-strain genomes for metagenomic binning, comparative biology and taxonomic classification.</title>
        <authorList>
            <person name="Goeker M."/>
        </authorList>
    </citation>
    <scope>NUCLEOTIDE SEQUENCE [LARGE SCALE GENOMIC DNA]</scope>
    <source>
        <strain evidence="3 4">DSM 101727</strain>
    </source>
</reference>
<evidence type="ECO:0000313" key="4">
    <source>
        <dbReference type="Proteomes" id="UP000294257"/>
    </source>
</evidence>
<evidence type="ECO:0000256" key="1">
    <source>
        <dbReference type="RuleBase" id="RU000411"/>
    </source>
</evidence>
<comment type="similarity">
    <text evidence="1">Belongs to the serpin family.</text>
</comment>
<dbReference type="Gene3D" id="2.30.39.10">
    <property type="entry name" value="Alpha-1-antitrypsin, domain 1"/>
    <property type="match status" value="1"/>
</dbReference>
<evidence type="ECO:0000313" key="3">
    <source>
        <dbReference type="EMBL" id="RZS29645.1"/>
    </source>
</evidence>
<feature type="domain" description="Serpin" evidence="2">
    <location>
        <begin position="14"/>
        <end position="364"/>
    </location>
</feature>
<evidence type="ECO:0000259" key="2">
    <source>
        <dbReference type="SMART" id="SM00093"/>
    </source>
</evidence>
<dbReference type="PROSITE" id="PS00284">
    <property type="entry name" value="SERPIN"/>
    <property type="match status" value="1"/>
</dbReference>
<proteinExistence type="inferred from homology"/>
<dbReference type="AlphaFoldDB" id="A0A4Q7KBT3"/>
<dbReference type="InterPro" id="IPR042185">
    <property type="entry name" value="Serpin_sf_2"/>
</dbReference>
<dbReference type="Gene3D" id="3.30.497.10">
    <property type="entry name" value="Antithrombin, subunit I, domain 2"/>
    <property type="match status" value="1"/>
</dbReference>
<protein>
    <submittedName>
        <fullName evidence="3">Serpin B</fullName>
    </submittedName>
</protein>
<dbReference type="PANTHER" id="PTHR11461:SF211">
    <property type="entry name" value="GH10112P-RELATED"/>
    <property type="match status" value="1"/>
</dbReference>
<sequence length="364" mass="39070">MDTATDRKHLAYTLAMHRVVAPNATRNACWSPFSVASALGLLAQGARGLTRDELTELLGEPGELLGRAATLSTAGHGQDEPVIAVSNTLWADSAIEVEQSFVDELAKWSGGSVRNAPFRESPGPARQTINADVAETTRGLIPELLPEGSIHADTVSALVNALYLKCAWRYRFTERETSPAPFHTPSGAVDVPTMRLTERVGYAAVDGWQVVSLPAVGGVDALILLPDNDLADAESTLDEDRLGTLLDAPELTRVRLAMPKLDVSMEAELSPALRRLGVRSVFTDEADLSGISPSRLAVSAVLHESVLKVDEQGFEGAAATAVMMRMTSVEIGEPVRVDVDRPFLLVVRHAETGVIYFVARVTEP</sequence>
<dbReference type="GO" id="GO:0004867">
    <property type="term" value="F:serine-type endopeptidase inhibitor activity"/>
    <property type="evidence" value="ECO:0007669"/>
    <property type="project" value="InterPro"/>
</dbReference>
<dbReference type="InterPro" id="IPR042178">
    <property type="entry name" value="Serpin_sf_1"/>
</dbReference>
<dbReference type="Pfam" id="PF00079">
    <property type="entry name" value="Serpin"/>
    <property type="match status" value="1"/>
</dbReference>
<dbReference type="InterPro" id="IPR000215">
    <property type="entry name" value="Serpin_fam"/>
</dbReference>
<dbReference type="InterPro" id="IPR023796">
    <property type="entry name" value="Serpin_dom"/>
</dbReference>
<dbReference type="GO" id="GO:0005615">
    <property type="term" value="C:extracellular space"/>
    <property type="evidence" value="ECO:0007669"/>
    <property type="project" value="InterPro"/>
</dbReference>
<gene>
    <name evidence="3" type="ORF">EV193_11948</name>
</gene>
<accession>A0A4Q7KBT3</accession>
<keyword evidence="4" id="KW-1185">Reference proteome</keyword>
<dbReference type="EMBL" id="SGWQ01000019">
    <property type="protein sequence ID" value="RZS29645.1"/>
    <property type="molecule type" value="Genomic_DNA"/>
</dbReference>
<dbReference type="PANTHER" id="PTHR11461">
    <property type="entry name" value="SERINE PROTEASE INHIBITOR, SERPIN"/>
    <property type="match status" value="1"/>
</dbReference>